<accession>A0ABV3G2X9</accession>
<dbReference type="InterPro" id="IPR013830">
    <property type="entry name" value="SGNH_hydro"/>
</dbReference>
<dbReference type="Pfam" id="PF13472">
    <property type="entry name" value="Lipase_GDSL_2"/>
    <property type="match status" value="1"/>
</dbReference>
<dbReference type="GO" id="GO:0016787">
    <property type="term" value="F:hydrolase activity"/>
    <property type="evidence" value="ECO:0007669"/>
    <property type="project" value="UniProtKB-KW"/>
</dbReference>
<dbReference type="InterPro" id="IPR036514">
    <property type="entry name" value="SGNH_hydro_sf"/>
</dbReference>
<keyword evidence="2" id="KW-0378">Hydrolase</keyword>
<organism evidence="2 3">
    <name type="scientific">Nocardia aurea</name>
    <dbReference type="NCBI Taxonomy" id="2144174"/>
    <lineage>
        <taxon>Bacteria</taxon>
        <taxon>Bacillati</taxon>
        <taxon>Actinomycetota</taxon>
        <taxon>Actinomycetes</taxon>
        <taxon>Mycobacteriales</taxon>
        <taxon>Nocardiaceae</taxon>
        <taxon>Nocardia</taxon>
    </lineage>
</organism>
<protein>
    <submittedName>
        <fullName evidence="2">SGNH/GDSL hydrolase family protein</fullName>
        <ecNumber evidence="2">3.1.-.-</ecNumber>
    </submittedName>
</protein>
<gene>
    <name evidence="2" type="ORF">AB0I48_31250</name>
</gene>
<dbReference type="RefSeq" id="WP_109530639.1">
    <property type="nucleotide sequence ID" value="NZ_JBEXKW010000008.1"/>
</dbReference>
<dbReference type="Proteomes" id="UP001551695">
    <property type="component" value="Unassembled WGS sequence"/>
</dbReference>
<name>A0ABV3G2X9_9NOCA</name>
<proteinExistence type="predicted"/>
<dbReference type="Gene3D" id="3.40.50.1110">
    <property type="entry name" value="SGNH hydrolase"/>
    <property type="match status" value="1"/>
</dbReference>
<evidence type="ECO:0000313" key="3">
    <source>
        <dbReference type="Proteomes" id="UP001551695"/>
    </source>
</evidence>
<evidence type="ECO:0000259" key="1">
    <source>
        <dbReference type="Pfam" id="PF13472"/>
    </source>
</evidence>
<keyword evidence="3" id="KW-1185">Reference proteome</keyword>
<dbReference type="PANTHER" id="PTHR43784">
    <property type="entry name" value="GDSL-LIKE LIPASE/ACYLHYDROLASE, PUTATIVE (AFU_ORTHOLOGUE AFUA_2G00820)-RELATED"/>
    <property type="match status" value="1"/>
</dbReference>
<feature type="domain" description="SGNH hydrolase-type esterase" evidence="1">
    <location>
        <begin position="8"/>
        <end position="181"/>
    </location>
</feature>
<dbReference type="EC" id="3.1.-.-" evidence="2"/>
<evidence type="ECO:0000313" key="2">
    <source>
        <dbReference type="EMBL" id="MEV0712047.1"/>
    </source>
</evidence>
<sequence length="252" mass="27344">MSYSRYVAIGDSQTEGVGDPDGMGGYRGWADRFAELLDAAYPGAHYANLAVRGRRVGQIRDEQLEQAIALDPDLVTVMAGMNDLIRPRFDRKSLLTDLDIIFGALIDTGATVVGFTYPDIGGIAPLARPLSPRIYALNDDLRTLAEEHGVVLLDFELVEATTHPLVWCDDRLHLGPLGHDLVARAVADALRLPGANDTWRDPLPPAPHASALTAESGWAIRHLLPWIGRRMRGTSSGTGLSAKRPDLLPVVL</sequence>
<dbReference type="EMBL" id="JBFAKC010000018">
    <property type="protein sequence ID" value="MEV0712047.1"/>
    <property type="molecule type" value="Genomic_DNA"/>
</dbReference>
<dbReference type="SUPFAM" id="SSF52266">
    <property type="entry name" value="SGNH hydrolase"/>
    <property type="match status" value="1"/>
</dbReference>
<dbReference type="PANTHER" id="PTHR43784:SF2">
    <property type="entry name" value="GDSL-LIKE LIPASE_ACYLHYDROLASE, PUTATIVE (AFU_ORTHOLOGUE AFUA_2G00820)-RELATED"/>
    <property type="match status" value="1"/>
</dbReference>
<dbReference type="InterPro" id="IPR053140">
    <property type="entry name" value="GDSL_Rv0518-like"/>
</dbReference>
<dbReference type="CDD" id="cd01832">
    <property type="entry name" value="SGNH_hydrolase_like_1"/>
    <property type="match status" value="1"/>
</dbReference>
<reference evidence="2 3" key="1">
    <citation type="submission" date="2024-06" db="EMBL/GenBank/DDBJ databases">
        <title>The Natural Products Discovery Center: Release of the First 8490 Sequenced Strains for Exploring Actinobacteria Biosynthetic Diversity.</title>
        <authorList>
            <person name="Kalkreuter E."/>
            <person name="Kautsar S.A."/>
            <person name="Yang D."/>
            <person name="Bader C.D."/>
            <person name="Teijaro C.N."/>
            <person name="Fluegel L."/>
            <person name="Davis C.M."/>
            <person name="Simpson J.R."/>
            <person name="Lauterbach L."/>
            <person name="Steele A.D."/>
            <person name="Gui C."/>
            <person name="Meng S."/>
            <person name="Li G."/>
            <person name="Viehrig K."/>
            <person name="Ye F."/>
            <person name="Su P."/>
            <person name="Kiefer A.F."/>
            <person name="Nichols A."/>
            <person name="Cepeda A.J."/>
            <person name="Yan W."/>
            <person name="Fan B."/>
            <person name="Jiang Y."/>
            <person name="Adhikari A."/>
            <person name="Zheng C.-J."/>
            <person name="Schuster L."/>
            <person name="Cowan T.M."/>
            <person name="Smanski M.J."/>
            <person name="Chevrette M.G."/>
            <person name="De Carvalho L.P.S."/>
            <person name="Shen B."/>
        </authorList>
    </citation>
    <scope>NUCLEOTIDE SEQUENCE [LARGE SCALE GENOMIC DNA]</scope>
    <source>
        <strain evidence="2 3">NPDC050403</strain>
    </source>
</reference>
<comment type="caution">
    <text evidence="2">The sequence shown here is derived from an EMBL/GenBank/DDBJ whole genome shotgun (WGS) entry which is preliminary data.</text>
</comment>